<feature type="transmembrane region" description="Helical" evidence="7">
    <location>
        <begin position="51"/>
        <end position="71"/>
    </location>
</feature>
<keyword evidence="3" id="KW-1003">Cell membrane</keyword>
<dbReference type="AlphaFoldDB" id="A0A4R5B118"/>
<evidence type="ECO:0000256" key="4">
    <source>
        <dbReference type="ARBA" id="ARBA00022692"/>
    </source>
</evidence>
<reference evidence="8 9" key="1">
    <citation type="submission" date="2019-03" db="EMBL/GenBank/DDBJ databases">
        <title>Draft genome sequences of novel Actinobacteria.</title>
        <authorList>
            <person name="Sahin N."/>
            <person name="Ay H."/>
            <person name="Saygin H."/>
        </authorList>
    </citation>
    <scope>NUCLEOTIDE SEQUENCE [LARGE SCALE GENOMIC DNA]</scope>
    <source>
        <strain evidence="8 9">DSM 45941</strain>
    </source>
</reference>
<evidence type="ECO:0000256" key="6">
    <source>
        <dbReference type="ARBA" id="ARBA00023136"/>
    </source>
</evidence>
<dbReference type="Pfam" id="PF03994">
    <property type="entry name" value="DUF350"/>
    <property type="match status" value="1"/>
</dbReference>
<proteinExistence type="inferred from homology"/>
<dbReference type="RefSeq" id="WP_132200223.1">
    <property type="nucleotide sequence ID" value="NZ_SMKY01000141.1"/>
</dbReference>
<dbReference type="GO" id="GO:0005886">
    <property type="term" value="C:plasma membrane"/>
    <property type="evidence" value="ECO:0007669"/>
    <property type="project" value="UniProtKB-SubCell"/>
</dbReference>
<evidence type="ECO:0000256" key="3">
    <source>
        <dbReference type="ARBA" id="ARBA00022475"/>
    </source>
</evidence>
<keyword evidence="5 7" id="KW-1133">Transmembrane helix</keyword>
<evidence type="ECO:0000256" key="5">
    <source>
        <dbReference type="ARBA" id="ARBA00022989"/>
    </source>
</evidence>
<feature type="transmembrane region" description="Helical" evidence="7">
    <location>
        <begin position="83"/>
        <end position="101"/>
    </location>
</feature>
<keyword evidence="4 7" id="KW-0812">Transmembrane</keyword>
<evidence type="ECO:0000256" key="7">
    <source>
        <dbReference type="SAM" id="Phobius"/>
    </source>
</evidence>
<accession>A0A4R5B118</accession>
<dbReference type="InterPro" id="IPR007140">
    <property type="entry name" value="DUF350"/>
</dbReference>
<name>A0A4R5B118_9ACTN</name>
<evidence type="ECO:0000313" key="9">
    <source>
        <dbReference type="Proteomes" id="UP000295578"/>
    </source>
</evidence>
<feature type="transmembrane region" description="Helical" evidence="7">
    <location>
        <begin position="12"/>
        <end position="30"/>
    </location>
</feature>
<protein>
    <submittedName>
        <fullName evidence="8">DUF350 domain-containing protein</fullName>
    </submittedName>
</protein>
<evidence type="ECO:0000256" key="1">
    <source>
        <dbReference type="ARBA" id="ARBA00004651"/>
    </source>
</evidence>
<evidence type="ECO:0000256" key="2">
    <source>
        <dbReference type="ARBA" id="ARBA00005779"/>
    </source>
</evidence>
<dbReference type="EMBL" id="SMKY01000141">
    <property type="protein sequence ID" value="TDD76662.1"/>
    <property type="molecule type" value="Genomic_DNA"/>
</dbReference>
<sequence length="146" mass="14491">MNDDILHEIGATFAYGAVGIALMALGYLVVEVTTPGRLGKQIWTEGNRGAALLLAVKLFGIGAIVFTAIVTSDTDLSDGLIDTAVFGGCGIVLMIIAFLLLDVLTPGKLGATLVGSGGAGTAIHPAGWVVAAADLGVAAIVAGAVS</sequence>
<comment type="similarity">
    <text evidence="2">Belongs to the UPF0719 family.</text>
</comment>
<evidence type="ECO:0000313" key="8">
    <source>
        <dbReference type="EMBL" id="TDD76662.1"/>
    </source>
</evidence>
<comment type="subcellular location">
    <subcellularLocation>
        <location evidence="1">Cell membrane</location>
        <topology evidence="1">Multi-pass membrane protein</topology>
    </subcellularLocation>
</comment>
<gene>
    <name evidence="8" type="ORF">E1293_26635</name>
</gene>
<comment type="caution">
    <text evidence="8">The sequence shown here is derived from an EMBL/GenBank/DDBJ whole genome shotgun (WGS) entry which is preliminary data.</text>
</comment>
<organism evidence="8 9">
    <name type="scientific">Actinomadura darangshiensis</name>
    <dbReference type="NCBI Taxonomy" id="705336"/>
    <lineage>
        <taxon>Bacteria</taxon>
        <taxon>Bacillati</taxon>
        <taxon>Actinomycetota</taxon>
        <taxon>Actinomycetes</taxon>
        <taxon>Streptosporangiales</taxon>
        <taxon>Thermomonosporaceae</taxon>
        <taxon>Actinomadura</taxon>
    </lineage>
</organism>
<dbReference type="Proteomes" id="UP000295578">
    <property type="component" value="Unassembled WGS sequence"/>
</dbReference>
<keyword evidence="6 7" id="KW-0472">Membrane</keyword>
<dbReference type="OrthoDB" id="5191770at2"/>
<keyword evidence="9" id="KW-1185">Reference proteome</keyword>